<dbReference type="InterPro" id="IPR016691">
    <property type="entry name" value="TRMT11"/>
</dbReference>
<feature type="domain" description="Ribosomal RNA large subunit methyltransferase K/L-like methyltransferase" evidence="11">
    <location>
        <begin position="178"/>
        <end position="292"/>
    </location>
</feature>
<evidence type="ECO:0000256" key="3">
    <source>
        <dbReference type="ARBA" id="ARBA00022555"/>
    </source>
</evidence>
<dbReference type="Gene3D" id="3.40.50.150">
    <property type="entry name" value="Vaccinia Virus protein VP39"/>
    <property type="match status" value="1"/>
</dbReference>
<evidence type="ECO:0000256" key="8">
    <source>
        <dbReference type="ARBA" id="ARBA00022884"/>
    </source>
</evidence>
<keyword evidence="3 10" id="KW-0820">tRNA-binding</keyword>
<dbReference type="GO" id="GO:0043527">
    <property type="term" value="C:tRNA methyltransferase complex"/>
    <property type="evidence" value="ECO:0007669"/>
    <property type="project" value="UniProtKB-ARBA"/>
</dbReference>
<dbReference type="PANTHER" id="PTHR13370:SF3">
    <property type="entry name" value="TRNA (GUANINE(10)-N2)-METHYLTRANSFERASE HOMOLOG"/>
    <property type="match status" value="1"/>
</dbReference>
<dbReference type="FunFam" id="3.40.50.150:FF:000260">
    <property type="entry name" value="RNA methylase family protein"/>
    <property type="match status" value="1"/>
</dbReference>
<keyword evidence="8 10" id="KW-0694">RNA-binding</keyword>
<keyword evidence="7 10" id="KW-0819">tRNA processing</keyword>
<keyword evidence="2" id="KW-0963">Cytoplasm</keyword>
<evidence type="ECO:0000256" key="9">
    <source>
        <dbReference type="ARBA" id="ARBA00066937"/>
    </source>
</evidence>
<evidence type="ECO:0000256" key="4">
    <source>
        <dbReference type="ARBA" id="ARBA00022603"/>
    </source>
</evidence>
<dbReference type="PANTHER" id="PTHR13370">
    <property type="entry name" value="RNA METHYLASE-RELATED"/>
    <property type="match status" value="1"/>
</dbReference>
<dbReference type="GO" id="GO:0032259">
    <property type="term" value="P:methylation"/>
    <property type="evidence" value="ECO:0007669"/>
    <property type="project" value="UniProtKB-UniRule"/>
</dbReference>
<keyword evidence="5 10" id="KW-0808">Transferase</keyword>
<dbReference type="GO" id="GO:0008033">
    <property type="term" value="P:tRNA processing"/>
    <property type="evidence" value="ECO:0007669"/>
    <property type="project" value="UniProtKB-UniRule"/>
</dbReference>
<organism evidence="13">
    <name type="scientific">Blastobotrys adeninivorans</name>
    <name type="common">Yeast</name>
    <name type="synonym">Arxula adeninivorans</name>
    <dbReference type="NCBI Taxonomy" id="409370"/>
    <lineage>
        <taxon>Eukaryota</taxon>
        <taxon>Fungi</taxon>
        <taxon>Dikarya</taxon>
        <taxon>Ascomycota</taxon>
        <taxon>Saccharomycotina</taxon>
        <taxon>Dipodascomycetes</taxon>
        <taxon>Dipodascales</taxon>
        <taxon>Trichomonascaceae</taxon>
        <taxon>Blastobotrys</taxon>
    </lineage>
</organism>
<protein>
    <recommendedName>
        <fullName evidence="9">tRNA (guanine(10)-N(2))-methyltransferase</fullName>
        <ecNumber evidence="9">2.1.1.214</ecNumber>
    </recommendedName>
</protein>
<dbReference type="InterPro" id="IPR029063">
    <property type="entry name" value="SAM-dependent_MTases_sf"/>
</dbReference>
<reference evidence="13" key="1">
    <citation type="submission" date="2014-02" db="EMBL/GenBank/DDBJ databases">
        <authorList>
            <person name="Genoscope - CEA"/>
        </authorList>
    </citation>
    <scope>NUCLEOTIDE SEQUENCE</scope>
    <source>
        <strain evidence="13">LS3</strain>
    </source>
</reference>
<dbReference type="Pfam" id="PF01170">
    <property type="entry name" value="UPF0020"/>
    <property type="match status" value="1"/>
</dbReference>
<keyword evidence="6 10" id="KW-0949">S-adenosyl-L-methionine</keyword>
<dbReference type="GO" id="GO:0000049">
    <property type="term" value="F:tRNA binding"/>
    <property type="evidence" value="ECO:0007669"/>
    <property type="project" value="UniProtKB-UniRule"/>
</dbReference>
<evidence type="ECO:0000256" key="5">
    <source>
        <dbReference type="ARBA" id="ARBA00022679"/>
    </source>
</evidence>
<dbReference type="PhylomeDB" id="A0A060T4X0"/>
<evidence type="ECO:0000256" key="6">
    <source>
        <dbReference type="ARBA" id="ARBA00022691"/>
    </source>
</evidence>
<comment type="subcellular location">
    <subcellularLocation>
        <location evidence="1">Cytoplasm</location>
    </subcellularLocation>
</comment>
<reference evidence="13" key="2">
    <citation type="submission" date="2014-06" db="EMBL/GenBank/DDBJ databases">
        <title>The complete genome of Blastobotrys (Arxula) adeninivorans LS3 - a yeast of biotechnological interest.</title>
        <authorList>
            <person name="Kunze G."/>
            <person name="Gaillardin C."/>
            <person name="Czernicka M."/>
            <person name="Durrens P."/>
            <person name="Martin T."/>
            <person name="Boer E."/>
            <person name="Gabaldon T."/>
            <person name="Cruz J."/>
            <person name="Talla E."/>
            <person name="Marck C."/>
            <person name="Goffeau A."/>
            <person name="Barbe V."/>
            <person name="Baret P."/>
            <person name="Baronian K."/>
            <person name="Beier S."/>
            <person name="Bleykasten C."/>
            <person name="Bode R."/>
            <person name="Casaregola S."/>
            <person name="Despons L."/>
            <person name="Fairhead C."/>
            <person name="Giersberg M."/>
            <person name="Gierski P."/>
            <person name="Hahnel U."/>
            <person name="Hartmann A."/>
            <person name="Jankowska D."/>
            <person name="Jubin C."/>
            <person name="Jung P."/>
            <person name="Lafontaine I."/>
            <person name="Leh-Louis V."/>
            <person name="Lemaire M."/>
            <person name="Marcet-Houben M."/>
            <person name="Mascher M."/>
            <person name="Morel G."/>
            <person name="Richard G.-F."/>
            <person name="Riechen J."/>
            <person name="Sacerdot C."/>
            <person name="Sarkar A."/>
            <person name="Savel G."/>
            <person name="Schacherer J."/>
            <person name="Sherman D."/>
            <person name="Straub M.-L."/>
            <person name="Stein N."/>
            <person name="Thierry A."/>
            <person name="Trautwein-Schult A."/>
            <person name="Westhof E."/>
            <person name="Worch S."/>
            <person name="Dujon B."/>
            <person name="Souciet J.-L."/>
            <person name="Wincker P."/>
            <person name="Scholz U."/>
            <person name="Neuveglise N."/>
        </authorList>
    </citation>
    <scope>NUCLEOTIDE SEQUENCE</scope>
    <source>
        <strain evidence="13">LS3</strain>
    </source>
</reference>
<evidence type="ECO:0000259" key="12">
    <source>
        <dbReference type="Pfam" id="PF25904"/>
    </source>
</evidence>
<dbReference type="CDD" id="cd02440">
    <property type="entry name" value="AdoMet_MTases"/>
    <property type="match status" value="1"/>
</dbReference>
<dbReference type="PIRSF" id="PIRSF017259">
    <property type="entry name" value="tRNA_mtfrase_TRM11"/>
    <property type="match status" value="1"/>
</dbReference>
<evidence type="ECO:0000259" key="11">
    <source>
        <dbReference type="Pfam" id="PF01170"/>
    </source>
</evidence>
<evidence type="ECO:0000256" key="10">
    <source>
        <dbReference type="PROSITE-ProRule" id="PRU00959"/>
    </source>
</evidence>
<dbReference type="PROSITE" id="PS51627">
    <property type="entry name" value="SAM_MT_TRM11"/>
    <property type="match status" value="1"/>
</dbReference>
<dbReference type="GO" id="GO:0005737">
    <property type="term" value="C:cytoplasm"/>
    <property type="evidence" value="ECO:0007669"/>
    <property type="project" value="UniProtKB-SubCell"/>
</dbReference>
<accession>A0A060T4X0</accession>
<dbReference type="InterPro" id="IPR059073">
    <property type="entry name" value="TRMT11_N"/>
</dbReference>
<sequence>MKFLLLLAQAHETFRKAELEALAELYNVPVDLSEHSEGSPFLILDLPTVKDAYNLVHKSILSRSIYEFYGQGKDINSLTDNVKQIRAGPEQWQEYLECSFKFDIVSYQGSRSRKEQVDLINSFAFMGLQGPIRMKNPDETFVILEDYQVGETNPQQMYFGRLVGHSQRDIIDKYDLKRRKYIGTTSFDSELAAVSCNLAKLSPGKIMYDPFAGTGSFLVAAAHCGAMTIGSDIDGRMLRGKGPNANIDANFNQYGLSQLFIDVMTMDFTHNTLRPDIKLDAIVCDPPYGIREGLKILGTKDPKRMEGKENVIIDGVPAHLRPDYIAPKKPYQFGSLLDDLLAFAADRLVPDGRLCFWMPTANEDFEPTHIPHHPDLELVAECVQEFNKWSRRLLSYRRRPYGEKGESRSVKEQFNEEFRDKYFRGFRNLTPNNE</sequence>
<keyword evidence="4 10" id="KW-0489">Methyltransferase</keyword>
<gene>
    <name evidence="13" type="ORF">GNLVRS02_ARAD1C06424g</name>
</gene>
<comment type="similarity">
    <text evidence="10">Belongs to the class I-like SAM-binding methyltransferase superfamily. TRM11 methyltransferase family.</text>
</comment>
<dbReference type="GO" id="GO:0160102">
    <property type="term" value="F:tRNA (guanine(10)-N2)-methyltransferase activity"/>
    <property type="evidence" value="ECO:0007669"/>
    <property type="project" value="UniProtKB-EC"/>
</dbReference>
<dbReference type="InterPro" id="IPR000241">
    <property type="entry name" value="RlmKL-like_Mtase"/>
</dbReference>
<dbReference type="EC" id="2.1.1.214" evidence="9"/>
<evidence type="ECO:0000256" key="7">
    <source>
        <dbReference type="ARBA" id="ARBA00022694"/>
    </source>
</evidence>
<dbReference type="InterPro" id="IPR002052">
    <property type="entry name" value="DNA_methylase_N6_adenine_CS"/>
</dbReference>
<dbReference type="Pfam" id="PF25904">
    <property type="entry name" value="Tmrp11_N"/>
    <property type="match status" value="1"/>
</dbReference>
<evidence type="ECO:0000256" key="2">
    <source>
        <dbReference type="ARBA" id="ARBA00022490"/>
    </source>
</evidence>
<dbReference type="EMBL" id="HG937693">
    <property type="protein sequence ID" value="CDP34176.1"/>
    <property type="molecule type" value="Genomic_DNA"/>
</dbReference>
<dbReference type="SUPFAM" id="SSF53335">
    <property type="entry name" value="S-adenosyl-L-methionine-dependent methyltransferases"/>
    <property type="match status" value="1"/>
</dbReference>
<dbReference type="PROSITE" id="PS00092">
    <property type="entry name" value="N6_MTASE"/>
    <property type="match status" value="1"/>
</dbReference>
<name>A0A060T4X0_BLAAD</name>
<dbReference type="AlphaFoldDB" id="A0A060T4X0"/>
<feature type="domain" description="tRNA (guanine(10)-N(2))-methyltransferase TRMT11 N-terminal" evidence="12">
    <location>
        <begin position="1"/>
        <end position="168"/>
    </location>
</feature>
<evidence type="ECO:0000313" key="13">
    <source>
        <dbReference type="EMBL" id="CDP34176.1"/>
    </source>
</evidence>
<evidence type="ECO:0000256" key="1">
    <source>
        <dbReference type="ARBA" id="ARBA00004496"/>
    </source>
</evidence>
<proteinExistence type="inferred from homology"/>